<dbReference type="InterPro" id="IPR014001">
    <property type="entry name" value="Helicase_ATP-bd"/>
</dbReference>
<dbReference type="Pfam" id="PF19833">
    <property type="entry name" value="RecG_dom3_C"/>
    <property type="match status" value="1"/>
</dbReference>
<keyword evidence="12" id="KW-1185">Reference proteome</keyword>
<dbReference type="GO" id="GO:0005524">
    <property type="term" value="F:ATP binding"/>
    <property type="evidence" value="ECO:0007669"/>
    <property type="project" value="UniProtKB-KW"/>
</dbReference>
<dbReference type="SUPFAM" id="SSF50249">
    <property type="entry name" value="Nucleic acid-binding proteins"/>
    <property type="match status" value="1"/>
</dbReference>
<name>A0A1H1NNM8_9ACTN</name>
<dbReference type="InterPro" id="IPR045562">
    <property type="entry name" value="RecG_dom3_C"/>
</dbReference>
<sequence length="754" mass="81828">MSSTVTRWRTEAYQRLHAKIAAVVGDKTAKAFDKLDIRTVGDLLQHVPRRYMAGTELSDLADLQPGEEVAVLAEVARTQAHAMQGGQRGRGARGRLEAWITNGRHGRLNLTFFGQPKLIDYWEKQLHQGTRGIFAGKVGVFHDQLQLSHPDFVMLDEHGRVVGGSKANEAMAEVSRADLIGIYPATAKLRTWNIAESANLALEFFEGADDPLPASVRDRAGVLELTEAYRAVHQPRTKPEAARGLERLKFDEAFAIGLAMARRKALARSHGSVPRPRRADGLLDAFDGSLPFSLTLGQRQVSDQIFADLAQPHPMQRLLQGEVGSGKTVVAMRAMLGVIDAGGQAAFLAPTEVLATQHYQTITKMLGELATAGTLDAPEHATQVVLITGSMPAARKREALLAAASGEAGIVIGTHALLSDQVQFAELGLVVVDEQHRFGVEQRAALGAKATSQPHLLVMTATPIPRTVAMTSFGDLETSVLREIPAGRSEVSTVVVDTIAAPAWVDRAWQRIVEEVKQGRQAYVVCTRISISDVLGYDGLEVVPDDQEEAPKTPAIAVEELYGDLTQDGGPLSSIRVEMLHGRLPAEQKDDVMRRYAAGEIDVLISTTVIEVGVDVPNASMMVICDADRFGISQLHQLRGRIGRGEHPGVCLLFSSSDPMSQAAERLSEVAATRDGFRLAEADLRLRREGDVLGADQSGRRSSLRLLRVLRDQELIASAREIADGCIADDPEIEDPGLADIVDKIESPEWLERA</sequence>
<dbReference type="SMART" id="SM00490">
    <property type="entry name" value="HELICc"/>
    <property type="match status" value="1"/>
</dbReference>
<evidence type="ECO:0000259" key="10">
    <source>
        <dbReference type="PROSITE" id="PS51194"/>
    </source>
</evidence>
<dbReference type="PANTHER" id="PTHR47964">
    <property type="entry name" value="ATP-DEPENDENT DNA HELICASE HOMOLOG RECG, CHLOROPLASTIC"/>
    <property type="match status" value="1"/>
</dbReference>
<keyword evidence="5" id="KW-0067">ATP-binding</keyword>
<dbReference type="GO" id="GO:0003677">
    <property type="term" value="F:DNA binding"/>
    <property type="evidence" value="ECO:0007669"/>
    <property type="project" value="UniProtKB-KW"/>
</dbReference>
<dbReference type="InterPro" id="IPR033454">
    <property type="entry name" value="RecG_wedge"/>
</dbReference>
<feature type="domain" description="Helicase C-terminal" evidence="10">
    <location>
        <begin position="508"/>
        <end position="685"/>
    </location>
</feature>
<keyword evidence="1" id="KW-0547">Nucleotide-binding</keyword>
<dbReference type="InterPro" id="IPR011545">
    <property type="entry name" value="DEAD/DEAH_box_helicase_dom"/>
</dbReference>
<proteinExistence type="predicted"/>
<dbReference type="GO" id="GO:0003678">
    <property type="term" value="F:DNA helicase activity"/>
    <property type="evidence" value="ECO:0007669"/>
    <property type="project" value="TreeGrafter"/>
</dbReference>
<evidence type="ECO:0000256" key="3">
    <source>
        <dbReference type="ARBA" id="ARBA00022801"/>
    </source>
</evidence>
<dbReference type="EMBL" id="LT629772">
    <property type="protein sequence ID" value="SDS00460.1"/>
    <property type="molecule type" value="Genomic_DNA"/>
</dbReference>
<dbReference type="SUPFAM" id="SSF52540">
    <property type="entry name" value="P-loop containing nucleoside triphosphate hydrolases"/>
    <property type="match status" value="2"/>
</dbReference>
<evidence type="ECO:0000256" key="5">
    <source>
        <dbReference type="ARBA" id="ARBA00022840"/>
    </source>
</evidence>
<keyword evidence="3" id="KW-0378">Hydrolase</keyword>
<dbReference type="Pfam" id="PF00271">
    <property type="entry name" value="Helicase_C"/>
    <property type="match status" value="1"/>
</dbReference>
<evidence type="ECO:0000313" key="12">
    <source>
        <dbReference type="Proteomes" id="UP000199103"/>
    </source>
</evidence>
<reference evidence="11 12" key="1">
    <citation type="submission" date="2016-10" db="EMBL/GenBank/DDBJ databases">
        <authorList>
            <person name="de Groot N.N."/>
        </authorList>
    </citation>
    <scope>NUCLEOTIDE SEQUENCE [LARGE SCALE GENOMIC DNA]</scope>
    <source>
        <strain evidence="11 12">DSM 21800</strain>
    </source>
</reference>
<evidence type="ECO:0000259" key="9">
    <source>
        <dbReference type="PROSITE" id="PS51192"/>
    </source>
</evidence>
<dbReference type="Gene3D" id="2.40.50.140">
    <property type="entry name" value="Nucleic acid-binding proteins"/>
    <property type="match status" value="1"/>
</dbReference>
<keyword evidence="2" id="KW-0227">DNA damage</keyword>
<dbReference type="InterPro" id="IPR012340">
    <property type="entry name" value="NA-bd_OB-fold"/>
</dbReference>
<dbReference type="InterPro" id="IPR027417">
    <property type="entry name" value="P-loop_NTPase"/>
</dbReference>
<dbReference type="Gene3D" id="3.40.50.300">
    <property type="entry name" value="P-loop containing nucleotide triphosphate hydrolases"/>
    <property type="match status" value="2"/>
</dbReference>
<keyword evidence="6" id="KW-0238">DNA-binding</keyword>
<dbReference type="Proteomes" id="UP000199103">
    <property type="component" value="Chromosome I"/>
</dbReference>
<evidence type="ECO:0000313" key="11">
    <source>
        <dbReference type="EMBL" id="SDS00460.1"/>
    </source>
</evidence>
<evidence type="ECO:0000256" key="6">
    <source>
        <dbReference type="ARBA" id="ARBA00023125"/>
    </source>
</evidence>
<dbReference type="Pfam" id="PF17191">
    <property type="entry name" value="RecG_wedge"/>
    <property type="match status" value="1"/>
</dbReference>
<organism evidence="11 12">
    <name type="scientific">Microlunatus soli</name>
    <dbReference type="NCBI Taxonomy" id="630515"/>
    <lineage>
        <taxon>Bacteria</taxon>
        <taxon>Bacillati</taxon>
        <taxon>Actinomycetota</taxon>
        <taxon>Actinomycetes</taxon>
        <taxon>Propionibacteriales</taxon>
        <taxon>Propionibacteriaceae</taxon>
        <taxon>Microlunatus</taxon>
    </lineage>
</organism>
<dbReference type="GO" id="GO:0016787">
    <property type="term" value="F:hydrolase activity"/>
    <property type="evidence" value="ECO:0007669"/>
    <property type="project" value="UniProtKB-KW"/>
</dbReference>
<evidence type="ECO:0000256" key="4">
    <source>
        <dbReference type="ARBA" id="ARBA00022806"/>
    </source>
</evidence>
<accession>A0A1H1NNM8</accession>
<dbReference type="PROSITE" id="PS51192">
    <property type="entry name" value="HELICASE_ATP_BIND_1"/>
    <property type="match status" value="1"/>
</dbReference>
<evidence type="ECO:0000256" key="7">
    <source>
        <dbReference type="ARBA" id="ARBA00023204"/>
    </source>
</evidence>
<dbReference type="CDD" id="cd17992">
    <property type="entry name" value="DEXHc_RecG"/>
    <property type="match status" value="1"/>
</dbReference>
<protein>
    <recommendedName>
        <fullName evidence="8">Probable DNA 3'-5' helicase RecG</fullName>
    </recommendedName>
</protein>
<evidence type="ECO:0000256" key="8">
    <source>
        <dbReference type="ARBA" id="ARBA00049819"/>
    </source>
</evidence>
<gene>
    <name evidence="11" type="ORF">SAMN04489812_0582</name>
</gene>
<keyword evidence="7" id="KW-0234">DNA repair</keyword>
<dbReference type="InterPro" id="IPR001650">
    <property type="entry name" value="Helicase_C-like"/>
</dbReference>
<dbReference type="InterPro" id="IPR047112">
    <property type="entry name" value="RecG/Mfd"/>
</dbReference>
<dbReference type="PANTHER" id="PTHR47964:SF1">
    <property type="entry name" value="ATP-DEPENDENT DNA HELICASE HOMOLOG RECG, CHLOROPLASTIC"/>
    <property type="match status" value="1"/>
</dbReference>
<keyword evidence="4 11" id="KW-0347">Helicase</keyword>
<dbReference type="SMART" id="SM00487">
    <property type="entry name" value="DEXDc"/>
    <property type="match status" value="1"/>
</dbReference>
<dbReference type="CDD" id="cd04488">
    <property type="entry name" value="RecG_wedge_OBF"/>
    <property type="match status" value="1"/>
</dbReference>
<dbReference type="STRING" id="630515.SAMN04489812_0582"/>
<evidence type="ECO:0000256" key="1">
    <source>
        <dbReference type="ARBA" id="ARBA00022741"/>
    </source>
</evidence>
<feature type="domain" description="Helicase ATP-binding" evidence="9">
    <location>
        <begin position="308"/>
        <end position="481"/>
    </location>
</feature>
<dbReference type="Pfam" id="PF00270">
    <property type="entry name" value="DEAD"/>
    <property type="match status" value="1"/>
</dbReference>
<dbReference type="PROSITE" id="PS51194">
    <property type="entry name" value="HELICASE_CTER"/>
    <property type="match status" value="1"/>
</dbReference>
<evidence type="ECO:0000256" key="2">
    <source>
        <dbReference type="ARBA" id="ARBA00022763"/>
    </source>
</evidence>
<dbReference type="AlphaFoldDB" id="A0A1H1NNM8"/>
<dbReference type="GO" id="GO:0006281">
    <property type="term" value="P:DNA repair"/>
    <property type="evidence" value="ECO:0007669"/>
    <property type="project" value="UniProtKB-KW"/>
</dbReference>